<dbReference type="SUPFAM" id="SSF88659">
    <property type="entry name" value="Sigma3 and sigma4 domains of RNA polymerase sigma factors"/>
    <property type="match status" value="1"/>
</dbReference>
<sequence>MADIDFETIYHLYFRDVYQFVYSLSRNEALSEEVTQETFFKALKSIDSFKGNCKLSVWLCQIAKNTYFAHLDKQKRYAPEPEDAVASVGNPEEALLKTDETMRIHRALRKLKEPYKEVFTLRVFGELSFAQIAGLFEKSEGWARVTFYRAKQKIQELLKEGA</sequence>
<dbReference type="InterPro" id="IPR036388">
    <property type="entry name" value="WH-like_DNA-bd_sf"/>
</dbReference>
<reference evidence="7 8" key="1">
    <citation type="submission" date="2021-03" db="EMBL/GenBank/DDBJ databases">
        <title>Antimicrobial resistance genes in bacteria isolated from Japanese honey, and their potential for conferring macrolide and lincosamide resistance in the American foulbrood pathogen Paenibacillus larvae.</title>
        <authorList>
            <person name="Okamoto M."/>
            <person name="Kumagai M."/>
            <person name="Kanamori H."/>
            <person name="Takamatsu D."/>
        </authorList>
    </citation>
    <scope>NUCLEOTIDE SEQUENCE [LARGE SCALE GENOMIC DNA]</scope>
    <source>
        <strain evidence="7 8">J42TS3</strain>
    </source>
</reference>
<dbReference type="PANTHER" id="PTHR43133:SF51">
    <property type="entry name" value="RNA POLYMERASE SIGMA FACTOR"/>
    <property type="match status" value="1"/>
</dbReference>
<name>A0ABQ4MA96_9BACL</name>
<dbReference type="Gene3D" id="1.10.1740.10">
    <property type="match status" value="1"/>
</dbReference>
<dbReference type="InterPro" id="IPR039425">
    <property type="entry name" value="RNA_pol_sigma-70-like"/>
</dbReference>
<evidence type="ECO:0000313" key="8">
    <source>
        <dbReference type="Proteomes" id="UP000679992"/>
    </source>
</evidence>
<protein>
    <submittedName>
        <fullName evidence="7">RNA polymerase subunit sigma</fullName>
    </submittedName>
</protein>
<evidence type="ECO:0000256" key="2">
    <source>
        <dbReference type="ARBA" id="ARBA00023015"/>
    </source>
</evidence>
<dbReference type="SUPFAM" id="SSF88946">
    <property type="entry name" value="Sigma2 domain of RNA polymerase sigma factors"/>
    <property type="match status" value="1"/>
</dbReference>
<evidence type="ECO:0000259" key="5">
    <source>
        <dbReference type="Pfam" id="PF04542"/>
    </source>
</evidence>
<evidence type="ECO:0000256" key="3">
    <source>
        <dbReference type="ARBA" id="ARBA00023082"/>
    </source>
</evidence>
<comment type="caution">
    <text evidence="7">The sequence shown here is derived from an EMBL/GenBank/DDBJ whole genome shotgun (WGS) entry which is preliminary data.</text>
</comment>
<organism evidence="7 8">
    <name type="scientific">Paenibacillus vini</name>
    <dbReference type="NCBI Taxonomy" id="1476024"/>
    <lineage>
        <taxon>Bacteria</taxon>
        <taxon>Bacillati</taxon>
        <taxon>Bacillota</taxon>
        <taxon>Bacilli</taxon>
        <taxon>Bacillales</taxon>
        <taxon>Paenibacillaceae</taxon>
        <taxon>Paenibacillus</taxon>
    </lineage>
</organism>
<dbReference type="Proteomes" id="UP000679992">
    <property type="component" value="Unassembled WGS sequence"/>
</dbReference>
<keyword evidence="8" id="KW-1185">Reference proteome</keyword>
<dbReference type="Pfam" id="PF04542">
    <property type="entry name" value="Sigma70_r2"/>
    <property type="match status" value="1"/>
</dbReference>
<keyword evidence="3" id="KW-0731">Sigma factor</keyword>
<proteinExistence type="inferred from homology"/>
<keyword evidence="2" id="KW-0805">Transcription regulation</keyword>
<keyword evidence="4" id="KW-0804">Transcription</keyword>
<feature type="domain" description="RNA polymerase sigma-70 region 2" evidence="5">
    <location>
        <begin position="10"/>
        <end position="76"/>
    </location>
</feature>
<dbReference type="Gene3D" id="1.10.10.10">
    <property type="entry name" value="Winged helix-like DNA-binding domain superfamily/Winged helix DNA-binding domain"/>
    <property type="match status" value="1"/>
</dbReference>
<evidence type="ECO:0000256" key="1">
    <source>
        <dbReference type="ARBA" id="ARBA00010641"/>
    </source>
</evidence>
<comment type="similarity">
    <text evidence="1">Belongs to the sigma-70 factor family. ECF subfamily.</text>
</comment>
<dbReference type="InterPro" id="IPR014284">
    <property type="entry name" value="RNA_pol_sigma-70_dom"/>
</dbReference>
<feature type="domain" description="RNA polymerase sigma factor 70 region 4 type 2" evidence="6">
    <location>
        <begin position="102"/>
        <end position="154"/>
    </location>
</feature>
<dbReference type="Pfam" id="PF08281">
    <property type="entry name" value="Sigma70_r4_2"/>
    <property type="match status" value="1"/>
</dbReference>
<evidence type="ECO:0000259" key="6">
    <source>
        <dbReference type="Pfam" id="PF08281"/>
    </source>
</evidence>
<dbReference type="InterPro" id="IPR013249">
    <property type="entry name" value="RNA_pol_sigma70_r4_t2"/>
</dbReference>
<dbReference type="RefSeq" id="WP_244861465.1">
    <property type="nucleotide sequence ID" value="NZ_BOSL01000005.1"/>
</dbReference>
<dbReference type="EMBL" id="BOSL01000005">
    <property type="protein sequence ID" value="GIP52853.1"/>
    <property type="molecule type" value="Genomic_DNA"/>
</dbReference>
<accession>A0ABQ4MA96</accession>
<dbReference type="InterPro" id="IPR013324">
    <property type="entry name" value="RNA_pol_sigma_r3/r4-like"/>
</dbReference>
<dbReference type="InterPro" id="IPR007627">
    <property type="entry name" value="RNA_pol_sigma70_r2"/>
</dbReference>
<dbReference type="InterPro" id="IPR013325">
    <property type="entry name" value="RNA_pol_sigma_r2"/>
</dbReference>
<evidence type="ECO:0000256" key="4">
    <source>
        <dbReference type="ARBA" id="ARBA00023163"/>
    </source>
</evidence>
<dbReference type="CDD" id="cd06171">
    <property type="entry name" value="Sigma70_r4"/>
    <property type="match status" value="1"/>
</dbReference>
<dbReference type="NCBIfam" id="TIGR02937">
    <property type="entry name" value="sigma70-ECF"/>
    <property type="match status" value="1"/>
</dbReference>
<dbReference type="PANTHER" id="PTHR43133">
    <property type="entry name" value="RNA POLYMERASE ECF-TYPE SIGMA FACTO"/>
    <property type="match status" value="1"/>
</dbReference>
<gene>
    <name evidence="7" type="ORF">J42TS3_18880</name>
</gene>
<evidence type="ECO:0000313" key="7">
    <source>
        <dbReference type="EMBL" id="GIP52853.1"/>
    </source>
</evidence>